<proteinExistence type="predicted"/>
<feature type="compositionally biased region" description="Polar residues" evidence="1">
    <location>
        <begin position="78"/>
        <end position="87"/>
    </location>
</feature>
<protein>
    <submittedName>
        <fullName evidence="3">Uncharacterized protein</fullName>
    </submittedName>
</protein>
<name>A0A915KTV9_ROMCU</name>
<dbReference type="AlphaFoldDB" id="A0A915KTV9"/>
<feature type="compositionally biased region" description="Polar residues" evidence="1">
    <location>
        <begin position="52"/>
        <end position="67"/>
    </location>
</feature>
<evidence type="ECO:0000313" key="2">
    <source>
        <dbReference type="Proteomes" id="UP000887565"/>
    </source>
</evidence>
<feature type="region of interest" description="Disordered" evidence="1">
    <location>
        <begin position="1"/>
        <end position="87"/>
    </location>
</feature>
<organism evidence="2 3">
    <name type="scientific">Romanomermis culicivorax</name>
    <name type="common">Nematode worm</name>
    <dbReference type="NCBI Taxonomy" id="13658"/>
    <lineage>
        <taxon>Eukaryota</taxon>
        <taxon>Metazoa</taxon>
        <taxon>Ecdysozoa</taxon>
        <taxon>Nematoda</taxon>
        <taxon>Enoplea</taxon>
        <taxon>Dorylaimia</taxon>
        <taxon>Mermithida</taxon>
        <taxon>Mermithoidea</taxon>
        <taxon>Mermithidae</taxon>
        <taxon>Romanomermis</taxon>
    </lineage>
</organism>
<sequence length="87" mass="9630">MKKSLVNQQFKPKKSRWNGGGNGASKRYFHPILDLNSKQKSQKRRRKHEAINESQVVSLAISTTTSSGEEKASGGANAKSNKTTPMR</sequence>
<dbReference type="Proteomes" id="UP000887565">
    <property type="component" value="Unplaced"/>
</dbReference>
<evidence type="ECO:0000256" key="1">
    <source>
        <dbReference type="SAM" id="MobiDB-lite"/>
    </source>
</evidence>
<dbReference type="WBParaSite" id="nRc.2.0.1.t41911-RA">
    <property type="protein sequence ID" value="nRc.2.0.1.t41911-RA"/>
    <property type="gene ID" value="nRc.2.0.1.g41911"/>
</dbReference>
<reference evidence="3" key="1">
    <citation type="submission" date="2022-11" db="UniProtKB">
        <authorList>
            <consortium name="WormBaseParasite"/>
        </authorList>
    </citation>
    <scope>IDENTIFICATION</scope>
</reference>
<keyword evidence="2" id="KW-1185">Reference proteome</keyword>
<accession>A0A915KTV9</accession>
<feature type="compositionally biased region" description="Polar residues" evidence="1">
    <location>
        <begin position="1"/>
        <end position="10"/>
    </location>
</feature>
<evidence type="ECO:0000313" key="3">
    <source>
        <dbReference type="WBParaSite" id="nRc.2.0.1.t41911-RA"/>
    </source>
</evidence>